<evidence type="ECO:0000256" key="1">
    <source>
        <dbReference type="SAM" id="MobiDB-lite"/>
    </source>
</evidence>
<organism evidence="2 3">
    <name type="scientific">Trema orientale</name>
    <name type="common">Charcoal tree</name>
    <name type="synonym">Celtis orientalis</name>
    <dbReference type="NCBI Taxonomy" id="63057"/>
    <lineage>
        <taxon>Eukaryota</taxon>
        <taxon>Viridiplantae</taxon>
        <taxon>Streptophyta</taxon>
        <taxon>Embryophyta</taxon>
        <taxon>Tracheophyta</taxon>
        <taxon>Spermatophyta</taxon>
        <taxon>Magnoliopsida</taxon>
        <taxon>eudicotyledons</taxon>
        <taxon>Gunneridae</taxon>
        <taxon>Pentapetalae</taxon>
        <taxon>rosids</taxon>
        <taxon>fabids</taxon>
        <taxon>Rosales</taxon>
        <taxon>Cannabaceae</taxon>
        <taxon>Trema</taxon>
    </lineage>
</organism>
<evidence type="ECO:0000313" key="3">
    <source>
        <dbReference type="Proteomes" id="UP000237000"/>
    </source>
</evidence>
<dbReference type="AlphaFoldDB" id="A0A2P5F5L7"/>
<feature type="region of interest" description="Disordered" evidence="1">
    <location>
        <begin position="103"/>
        <end position="122"/>
    </location>
</feature>
<dbReference type="EMBL" id="JXTC01000060">
    <property type="protein sequence ID" value="PON93075.1"/>
    <property type="molecule type" value="Genomic_DNA"/>
</dbReference>
<accession>A0A2P5F5L7</accession>
<sequence>MNSLTAPSNSIMENPGAFFTPLSFINFLTLATSSHLPALAYKLANSTYRPLLLGSSFITCSPISSPNLRFPWILQAPRRAPNTPASGLMGIPSISSLAASSMPALPSKSTMHPKCSPLGSIP</sequence>
<reference evidence="3" key="1">
    <citation type="submission" date="2016-06" db="EMBL/GenBank/DDBJ databases">
        <title>Parallel loss of symbiosis genes in relatives of nitrogen-fixing non-legume Parasponia.</title>
        <authorList>
            <person name="Van Velzen R."/>
            <person name="Holmer R."/>
            <person name="Bu F."/>
            <person name="Rutten L."/>
            <person name="Van Zeijl A."/>
            <person name="Liu W."/>
            <person name="Santuari L."/>
            <person name="Cao Q."/>
            <person name="Sharma T."/>
            <person name="Shen D."/>
            <person name="Roswanjaya Y."/>
            <person name="Wardhani T."/>
            <person name="Kalhor M.S."/>
            <person name="Jansen J."/>
            <person name="Van den Hoogen J."/>
            <person name="Gungor B."/>
            <person name="Hartog M."/>
            <person name="Hontelez J."/>
            <person name="Verver J."/>
            <person name="Yang W.-C."/>
            <person name="Schijlen E."/>
            <person name="Repin R."/>
            <person name="Schilthuizen M."/>
            <person name="Schranz E."/>
            <person name="Heidstra R."/>
            <person name="Miyata K."/>
            <person name="Fedorova E."/>
            <person name="Kohlen W."/>
            <person name="Bisseling T."/>
            <person name="Smit S."/>
            <person name="Geurts R."/>
        </authorList>
    </citation>
    <scope>NUCLEOTIDE SEQUENCE [LARGE SCALE GENOMIC DNA]</scope>
    <source>
        <strain evidence="3">cv. RG33-2</strain>
    </source>
</reference>
<dbReference type="Proteomes" id="UP000237000">
    <property type="component" value="Unassembled WGS sequence"/>
</dbReference>
<dbReference type="OrthoDB" id="10296270at2759"/>
<protein>
    <submittedName>
        <fullName evidence="2">Uncharacterized protein</fullName>
    </submittedName>
</protein>
<proteinExistence type="predicted"/>
<keyword evidence="3" id="KW-1185">Reference proteome</keyword>
<gene>
    <name evidence="2" type="ORF">TorRG33x02_109810</name>
</gene>
<name>A0A2P5F5L7_TREOI</name>
<comment type="caution">
    <text evidence="2">The sequence shown here is derived from an EMBL/GenBank/DDBJ whole genome shotgun (WGS) entry which is preliminary data.</text>
</comment>
<evidence type="ECO:0000313" key="2">
    <source>
        <dbReference type="EMBL" id="PON93075.1"/>
    </source>
</evidence>
<dbReference type="InParanoid" id="A0A2P5F5L7"/>